<name>A0AAI8VS94_9PEZI</name>
<proteinExistence type="predicted"/>
<reference evidence="2" key="1">
    <citation type="submission" date="2023-10" db="EMBL/GenBank/DDBJ databases">
        <authorList>
            <person name="Hackl T."/>
        </authorList>
    </citation>
    <scope>NUCLEOTIDE SEQUENCE</scope>
</reference>
<dbReference type="AlphaFoldDB" id="A0AAI8VS94"/>
<evidence type="ECO:0000313" key="2">
    <source>
        <dbReference type="EMBL" id="CAJ2509804.1"/>
    </source>
</evidence>
<protein>
    <submittedName>
        <fullName evidence="2">Uu.00g057040.m01.CDS01</fullName>
    </submittedName>
</protein>
<evidence type="ECO:0000256" key="1">
    <source>
        <dbReference type="SAM" id="MobiDB-lite"/>
    </source>
</evidence>
<feature type="region of interest" description="Disordered" evidence="1">
    <location>
        <begin position="130"/>
        <end position="149"/>
    </location>
</feature>
<evidence type="ECO:0000313" key="3">
    <source>
        <dbReference type="Proteomes" id="UP001295740"/>
    </source>
</evidence>
<accession>A0AAI8VS94</accession>
<organism evidence="2 3">
    <name type="scientific">Anthostomella pinea</name>
    <dbReference type="NCBI Taxonomy" id="933095"/>
    <lineage>
        <taxon>Eukaryota</taxon>
        <taxon>Fungi</taxon>
        <taxon>Dikarya</taxon>
        <taxon>Ascomycota</taxon>
        <taxon>Pezizomycotina</taxon>
        <taxon>Sordariomycetes</taxon>
        <taxon>Xylariomycetidae</taxon>
        <taxon>Xylariales</taxon>
        <taxon>Xylariaceae</taxon>
        <taxon>Anthostomella</taxon>
    </lineage>
</organism>
<keyword evidence="3" id="KW-1185">Reference proteome</keyword>
<comment type="caution">
    <text evidence="2">The sequence shown here is derived from an EMBL/GenBank/DDBJ whole genome shotgun (WGS) entry which is preliminary data.</text>
</comment>
<gene>
    <name evidence="2" type="ORF">KHLLAP_LOCUS10272</name>
</gene>
<dbReference type="EMBL" id="CAUWAG010000013">
    <property type="protein sequence ID" value="CAJ2509804.1"/>
    <property type="molecule type" value="Genomic_DNA"/>
</dbReference>
<dbReference type="Proteomes" id="UP001295740">
    <property type="component" value="Unassembled WGS sequence"/>
</dbReference>
<sequence>MQDPATHKEREKICNHCVMYCIRQIDICYGGPFGVRTGLVEQRRPREEALARIDNIEENDDVDDVPLMSEGTAADATISRDVRQSIVLDGEGEGHEEIPLIHQAPEAMISRGFGETIILDEEEVFVPKEQPTVAAQHRSKDQDWYDQQW</sequence>